<organism evidence="1 2">
    <name type="scientific">Duganella violaceipulchra</name>
    <dbReference type="NCBI Taxonomy" id="2849652"/>
    <lineage>
        <taxon>Bacteria</taxon>
        <taxon>Pseudomonadati</taxon>
        <taxon>Pseudomonadota</taxon>
        <taxon>Betaproteobacteria</taxon>
        <taxon>Burkholderiales</taxon>
        <taxon>Oxalobacteraceae</taxon>
        <taxon>Telluria group</taxon>
        <taxon>Duganella</taxon>
    </lineage>
</organism>
<protein>
    <submittedName>
        <fullName evidence="1">Uncharacterized protein</fullName>
    </submittedName>
</protein>
<evidence type="ECO:0000313" key="2">
    <source>
        <dbReference type="Proteomes" id="UP001162889"/>
    </source>
</evidence>
<reference evidence="1" key="1">
    <citation type="submission" date="2022-03" db="EMBL/GenBank/DDBJ databases">
        <title>Genome Encyclopedia of Bacteria and Archaea VI: Functional Genomics of Type Strains.</title>
        <authorList>
            <person name="Whitman W."/>
        </authorList>
    </citation>
    <scope>NUCLEOTIDE SEQUENCE</scope>
    <source>
        <strain evidence="1">HSC-15S17</strain>
    </source>
</reference>
<sequence>MPTCLDPTCLSRDWTRAIAESERLAEAFARWCERPDLAQAAAF</sequence>
<dbReference type="RefSeq" id="WP_255575806.1">
    <property type="nucleotide sequence ID" value="NZ_JAHTGR010000004.1"/>
</dbReference>
<gene>
    <name evidence="1" type="ORF">L1274_003255</name>
</gene>
<dbReference type="Proteomes" id="UP001162889">
    <property type="component" value="Unassembled WGS sequence"/>
</dbReference>
<accession>A0ABT1GKM9</accession>
<keyword evidence="2" id="KW-1185">Reference proteome</keyword>
<name>A0ABT1GKM9_9BURK</name>
<evidence type="ECO:0000313" key="1">
    <source>
        <dbReference type="EMBL" id="MCP2009526.1"/>
    </source>
</evidence>
<comment type="caution">
    <text evidence="1">The sequence shown here is derived from an EMBL/GenBank/DDBJ whole genome shotgun (WGS) entry which is preliminary data.</text>
</comment>
<proteinExistence type="predicted"/>
<dbReference type="EMBL" id="JALJZU010000006">
    <property type="protein sequence ID" value="MCP2009526.1"/>
    <property type="molecule type" value="Genomic_DNA"/>
</dbReference>